<name>A0A8D5AIX3_9GAMM</name>
<comment type="miscellaneous">
    <text evidence="5">May also have succinyldiaminopimelate aminotransferase activity, thus carrying out the corresponding step in lysine biosynthesis.</text>
</comment>
<comment type="similarity">
    <text evidence="5">Belongs to the class-III pyridoxal-phosphate-dependent aminotransferase family. ArgD subfamily.</text>
</comment>
<gene>
    <name evidence="5 6" type="primary">argD</name>
    <name evidence="6" type="ORF">MoryE10_24070</name>
</gene>
<dbReference type="EC" id="2.6.1.11" evidence="5"/>
<proteinExistence type="inferred from homology"/>
<dbReference type="GO" id="GO:0042802">
    <property type="term" value="F:identical protein binding"/>
    <property type="evidence" value="ECO:0007669"/>
    <property type="project" value="TreeGrafter"/>
</dbReference>
<reference evidence="6" key="1">
    <citation type="submission" date="2019-06" db="EMBL/GenBank/DDBJ databases">
        <title>Complete genome sequence of Methylogaea oryzae strain JCM16910.</title>
        <authorList>
            <person name="Asakawa S."/>
        </authorList>
    </citation>
    <scope>NUCLEOTIDE SEQUENCE</scope>
    <source>
        <strain evidence="6">E10</strain>
    </source>
</reference>
<dbReference type="FunFam" id="3.40.640.10:FF:000004">
    <property type="entry name" value="Acetylornithine aminotransferase"/>
    <property type="match status" value="1"/>
</dbReference>
<dbReference type="PIRSF" id="PIRSF000521">
    <property type="entry name" value="Transaminase_4ab_Lys_Orn"/>
    <property type="match status" value="1"/>
</dbReference>
<keyword evidence="2 5" id="KW-0028">Amino-acid biosynthesis</keyword>
<dbReference type="HAMAP" id="MF_01107">
    <property type="entry name" value="ArgD_aminotrans_3"/>
    <property type="match status" value="1"/>
</dbReference>
<dbReference type="PANTHER" id="PTHR11986">
    <property type="entry name" value="AMINOTRANSFERASE CLASS III"/>
    <property type="match status" value="1"/>
</dbReference>
<dbReference type="UniPathway" id="UPA00068">
    <property type="reaction ID" value="UER00109"/>
</dbReference>
<keyword evidence="5" id="KW-0055">Arginine biosynthesis</keyword>
<dbReference type="GO" id="GO:0006526">
    <property type="term" value="P:L-arginine biosynthetic process"/>
    <property type="evidence" value="ECO:0007669"/>
    <property type="project" value="UniProtKB-UniRule"/>
</dbReference>
<dbReference type="NCBIfam" id="NF002325">
    <property type="entry name" value="PRK01278.1"/>
    <property type="match status" value="1"/>
</dbReference>
<dbReference type="EMBL" id="AP019782">
    <property type="protein sequence ID" value="BBL71801.1"/>
    <property type="molecule type" value="Genomic_DNA"/>
</dbReference>
<dbReference type="Proteomes" id="UP000824988">
    <property type="component" value="Chromosome"/>
</dbReference>
<organism evidence="6 7">
    <name type="scientific">Methylogaea oryzae</name>
    <dbReference type="NCBI Taxonomy" id="1295382"/>
    <lineage>
        <taxon>Bacteria</taxon>
        <taxon>Pseudomonadati</taxon>
        <taxon>Pseudomonadota</taxon>
        <taxon>Gammaproteobacteria</taxon>
        <taxon>Methylococcales</taxon>
        <taxon>Methylococcaceae</taxon>
        <taxon>Methylogaea</taxon>
    </lineage>
</organism>
<keyword evidence="3 5" id="KW-0808">Transferase</keyword>
<feature type="binding site" evidence="5">
    <location>
        <begin position="96"/>
        <end position="97"/>
    </location>
    <ligand>
        <name>pyridoxal 5'-phosphate</name>
        <dbReference type="ChEBI" id="CHEBI:597326"/>
    </ligand>
</feature>
<comment type="subunit">
    <text evidence="5">Homodimer.</text>
</comment>
<feature type="modified residue" description="N6-(pyridoxal phosphate)lysine" evidence="5">
    <location>
        <position position="242"/>
    </location>
</feature>
<evidence type="ECO:0000256" key="5">
    <source>
        <dbReference type="HAMAP-Rule" id="MF_01107"/>
    </source>
</evidence>
<keyword evidence="5" id="KW-0963">Cytoplasm</keyword>
<feature type="binding site" evidence="5">
    <location>
        <position position="270"/>
    </location>
    <ligand>
        <name>N(2)-acetyl-L-ornithine</name>
        <dbReference type="ChEBI" id="CHEBI:57805"/>
    </ligand>
</feature>
<sequence>MNDCVMPTYARQPVAFDRGEGVWLWDESGKRYLDAISGVAVCSLGHAHPAVQQALCEQAGRLVHTSNIYRIPRQEQLAAELVRLSGMDNVFFSNSGAEANEAALKIARRHGHDKGIERPAVIVMEGSFHGRTLATLSATGNPKVQAGFEPLVEGFIRVPYNDVNAVEHIDDPSVAAILVEPVQGEGGVRVPAPDYLNRLRELCDARGWLLMLDEVQTGIGRTGTFFAFQRNGILPDVCTLAKALGNGFPIGACMAHGAAAGLLKAGQHATTYGGNPLGCAVGLAVLGEMEKLNLPARATQLGERLRQGLSARLAALPGVTEIRGQGLMVGIELDRPCLPLVGAALEQGLLINVTADKTIRLLPALVMEDAAADQLIAQLGDLVEAFLSTTP</sequence>
<dbReference type="PANTHER" id="PTHR11986:SF79">
    <property type="entry name" value="ACETYLORNITHINE AMINOTRANSFERASE, MITOCHONDRIAL"/>
    <property type="match status" value="1"/>
</dbReference>
<dbReference type="NCBIfam" id="TIGR00707">
    <property type="entry name" value="argD"/>
    <property type="match status" value="1"/>
</dbReference>
<accession>A0A8D5AIX3</accession>
<dbReference type="InterPro" id="IPR004636">
    <property type="entry name" value="AcOrn/SuccOrn_fam"/>
</dbReference>
<dbReference type="Pfam" id="PF00202">
    <property type="entry name" value="Aminotran_3"/>
    <property type="match status" value="1"/>
</dbReference>
<evidence type="ECO:0000313" key="6">
    <source>
        <dbReference type="EMBL" id="BBL71801.1"/>
    </source>
</evidence>
<evidence type="ECO:0000313" key="7">
    <source>
        <dbReference type="Proteomes" id="UP000824988"/>
    </source>
</evidence>
<evidence type="ECO:0000256" key="3">
    <source>
        <dbReference type="ARBA" id="ARBA00022679"/>
    </source>
</evidence>
<evidence type="ECO:0000256" key="4">
    <source>
        <dbReference type="ARBA" id="ARBA00022898"/>
    </source>
</evidence>
<comment type="cofactor">
    <cofactor evidence="5">
        <name>pyridoxal 5'-phosphate</name>
        <dbReference type="ChEBI" id="CHEBI:597326"/>
    </cofactor>
    <text evidence="5">Binds 1 pyridoxal phosphate per subunit.</text>
</comment>
<feature type="binding site" evidence="5">
    <location>
        <begin position="213"/>
        <end position="216"/>
    </location>
    <ligand>
        <name>pyridoxal 5'-phosphate</name>
        <dbReference type="ChEBI" id="CHEBI:597326"/>
    </ligand>
</feature>
<comment type="pathway">
    <text evidence="5">Amino-acid biosynthesis; L-arginine biosynthesis; N(2)-acetyl-L-ornithine from L-glutamate: step 4/4.</text>
</comment>
<keyword evidence="1 5" id="KW-0032">Aminotransferase</keyword>
<comment type="subcellular location">
    <subcellularLocation>
        <location evidence="5">Cytoplasm</location>
    </subcellularLocation>
</comment>
<keyword evidence="4 5" id="KW-0663">Pyridoxal phosphate</keyword>
<dbReference type="GO" id="GO:0003992">
    <property type="term" value="F:N2-acetyl-L-ornithine:2-oxoglutarate 5-aminotransferase activity"/>
    <property type="evidence" value="ECO:0007669"/>
    <property type="project" value="UniProtKB-UniRule"/>
</dbReference>
<dbReference type="InterPro" id="IPR050103">
    <property type="entry name" value="Class-III_PLP-dep_AT"/>
</dbReference>
<dbReference type="CDD" id="cd00610">
    <property type="entry name" value="OAT_like"/>
    <property type="match status" value="1"/>
</dbReference>
<comment type="catalytic activity">
    <reaction evidence="5">
        <text>N(2)-acetyl-L-ornithine + 2-oxoglutarate = N-acetyl-L-glutamate 5-semialdehyde + L-glutamate</text>
        <dbReference type="Rhea" id="RHEA:18049"/>
        <dbReference type="ChEBI" id="CHEBI:16810"/>
        <dbReference type="ChEBI" id="CHEBI:29123"/>
        <dbReference type="ChEBI" id="CHEBI:29985"/>
        <dbReference type="ChEBI" id="CHEBI:57805"/>
        <dbReference type="EC" id="2.6.1.11"/>
    </reaction>
</comment>
<dbReference type="InterPro" id="IPR005814">
    <property type="entry name" value="Aminotrans_3"/>
</dbReference>
<feature type="binding site" evidence="5">
    <location>
        <position position="271"/>
    </location>
    <ligand>
        <name>pyridoxal 5'-phosphate</name>
        <dbReference type="ChEBI" id="CHEBI:597326"/>
    </ligand>
</feature>
<evidence type="ECO:0000256" key="1">
    <source>
        <dbReference type="ARBA" id="ARBA00022576"/>
    </source>
</evidence>
<evidence type="ECO:0000256" key="2">
    <source>
        <dbReference type="ARBA" id="ARBA00022605"/>
    </source>
</evidence>
<dbReference type="KEGG" id="moz:MoryE10_24070"/>
<dbReference type="RefSeq" id="WP_221047184.1">
    <property type="nucleotide sequence ID" value="NZ_AP019782.1"/>
</dbReference>
<dbReference type="GO" id="GO:0005737">
    <property type="term" value="C:cytoplasm"/>
    <property type="evidence" value="ECO:0007669"/>
    <property type="project" value="UniProtKB-SubCell"/>
</dbReference>
<dbReference type="AlphaFoldDB" id="A0A8D5AIX3"/>
<dbReference type="GO" id="GO:0030170">
    <property type="term" value="F:pyridoxal phosphate binding"/>
    <property type="evidence" value="ECO:0007669"/>
    <property type="project" value="InterPro"/>
</dbReference>
<feature type="binding site" evidence="5">
    <location>
        <position position="128"/>
    </location>
    <ligand>
        <name>pyridoxal 5'-phosphate</name>
        <dbReference type="ChEBI" id="CHEBI:597326"/>
    </ligand>
</feature>
<protein>
    <recommendedName>
        <fullName evidence="5">Acetylornithine aminotransferase</fullName>
        <shortName evidence="5">ACOAT</shortName>
        <ecNumber evidence="5">2.6.1.11</ecNumber>
    </recommendedName>
</protein>
<keyword evidence="7" id="KW-1185">Reference proteome</keyword>
<feature type="binding site" evidence="5">
    <location>
        <position position="131"/>
    </location>
    <ligand>
        <name>N(2)-acetyl-L-ornithine</name>
        <dbReference type="ChEBI" id="CHEBI:57805"/>
    </ligand>
</feature>